<organism evidence="16 17">
    <name type="scientific">Sphingobacterium athyrii</name>
    <dbReference type="NCBI Taxonomy" id="2152717"/>
    <lineage>
        <taxon>Bacteria</taxon>
        <taxon>Pseudomonadati</taxon>
        <taxon>Bacteroidota</taxon>
        <taxon>Sphingobacteriia</taxon>
        <taxon>Sphingobacteriales</taxon>
        <taxon>Sphingobacteriaceae</taxon>
        <taxon>Sphingobacterium</taxon>
    </lineage>
</organism>
<dbReference type="PANTHER" id="PTHR32552:SF68">
    <property type="entry name" value="FERRICHROME OUTER MEMBRANE TRANSPORTER_PHAGE RECEPTOR"/>
    <property type="match status" value="1"/>
</dbReference>
<proteinExistence type="inferred from homology"/>
<comment type="subcellular location">
    <subcellularLocation>
        <location evidence="1 12">Cell outer membrane</location>
        <topology evidence="1 12">Multi-pass membrane protein</topology>
    </subcellularLocation>
</comment>
<accession>A0A363NX41</accession>
<evidence type="ECO:0000256" key="12">
    <source>
        <dbReference type="PROSITE-ProRule" id="PRU01360"/>
    </source>
</evidence>
<name>A0A363NX41_9SPHI</name>
<dbReference type="PROSITE" id="PS52016">
    <property type="entry name" value="TONB_DEPENDENT_REC_3"/>
    <property type="match status" value="1"/>
</dbReference>
<evidence type="ECO:0000313" key="16">
    <source>
        <dbReference type="EMBL" id="PUV25231.1"/>
    </source>
</evidence>
<evidence type="ECO:0000256" key="13">
    <source>
        <dbReference type="RuleBase" id="RU003357"/>
    </source>
</evidence>
<keyword evidence="2 12" id="KW-0813">Transport</keyword>
<keyword evidence="6" id="KW-0732">Signal</keyword>
<dbReference type="InterPro" id="IPR036942">
    <property type="entry name" value="Beta-barrel_TonB_sf"/>
</dbReference>
<dbReference type="InterPro" id="IPR037066">
    <property type="entry name" value="Plug_dom_sf"/>
</dbReference>
<evidence type="ECO:0000259" key="15">
    <source>
        <dbReference type="Pfam" id="PF07715"/>
    </source>
</evidence>
<keyword evidence="9 13" id="KW-0798">TonB box</keyword>
<dbReference type="OrthoDB" id="9775095at2"/>
<keyword evidence="3 12" id="KW-1134">Transmembrane beta strand</keyword>
<dbReference type="SUPFAM" id="SSF56935">
    <property type="entry name" value="Porins"/>
    <property type="match status" value="1"/>
</dbReference>
<dbReference type="Pfam" id="PF00593">
    <property type="entry name" value="TonB_dep_Rec_b-barrel"/>
    <property type="match status" value="1"/>
</dbReference>
<feature type="domain" description="TonB-dependent receptor-like beta-barrel" evidence="14">
    <location>
        <begin position="259"/>
        <end position="692"/>
    </location>
</feature>
<evidence type="ECO:0000256" key="10">
    <source>
        <dbReference type="ARBA" id="ARBA00023136"/>
    </source>
</evidence>
<sequence length="721" mass="80527">MLLNTRYLRPFLIFTLIFTIFTSTVQAQSRDTLLPKQLDSVFIRSHFRAKDKSSFQSARINIRDYENPQVTASVGTNLTKNRNYFTQTSMLSNATGVTPSWAGVAPYFTIRGFRTRSNFRNGLNAYLQYSDENSNIQQLDVIKGPSGTLFGGTNMAFGGLINVLTAIPLDSAFTNFSLAAGNNALHRTSIEVNTPLDSGHKALFRMFGTYTSRRSFQDQGLNKNLFLAPSFSYQLTPDLKIRMEAEFLNRNTTNSPLFTPANPKTAAGPDNVQYSRGLELDYRKSYTDNSLLWKTSSLNFYGKISYAISSNWQSETNFASTYSTSNGDYQTNLLVNNNAAVARKVLRYEAEDMSNNQVQQNFIGNFKVGNWDNKLLVGLDYHRYSYAANYRSAGYVDTVSIAGHSAAANLFNADLVRNIVLSKQPSNSVAPQNAYSAYVSDVIKPNDALTIMLSARYDRLINFGTRDVLTAITTADYKQSSITPKIGLTYQLIPKTVTFFGNYMRGFQNIAPMSSNGILYNFKPQYGSQWESGIKIAVPNNVLDLTLSYYDISVSNTVTTDPNDATKYLQRGKQYSRGVELDVQTEPLQNLFLHAGTAYNNSKITVGDAAVQGLRPVNAVPKWSATWYASYEVSVDKVSKWNIGFGGNYVGQDLIINSRNAGSFYTNAYTLCNGNIGYTYRQLQCRFTAENLFNTHYYYGGRGFITAGSLRQCILSMGLHF</sequence>
<keyword evidence="8" id="KW-0406">Ion transport</keyword>
<feature type="domain" description="TonB-dependent receptor plug" evidence="15">
    <location>
        <begin position="66"/>
        <end position="155"/>
    </location>
</feature>
<evidence type="ECO:0000256" key="9">
    <source>
        <dbReference type="ARBA" id="ARBA00023077"/>
    </source>
</evidence>
<dbReference type="Pfam" id="PF07715">
    <property type="entry name" value="Plug"/>
    <property type="match status" value="1"/>
</dbReference>
<evidence type="ECO:0000256" key="5">
    <source>
        <dbReference type="ARBA" id="ARBA00022692"/>
    </source>
</evidence>
<evidence type="ECO:0000256" key="11">
    <source>
        <dbReference type="ARBA" id="ARBA00023237"/>
    </source>
</evidence>
<dbReference type="RefSeq" id="WP_108633565.1">
    <property type="nucleotide sequence ID" value="NZ_QCXX01000002.1"/>
</dbReference>
<dbReference type="AlphaFoldDB" id="A0A363NX41"/>
<comment type="similarity">
    <text evidence="12 13">Belongs to the TonB-dependent receptor family.</text>
</comment>
<dbReference type="GO" id="GO:0009279">
    <property type="term" value="C:cell outer membrane"/>
    <property type="evidence" value="ECO:0007669"/>
    <property type="project" value="UniProtKB-SubCell"/>
</dbReference>
<keyword evidence="11 12" id="KW-0998">Cell outer membrane</keyword>
<evidence type="ECO:0000256" key="1">
    <source>
        <dbReference type="ARBA" id="ARBA00004571"/>
    </source>
</evidence>
<evidence type="ECO:0000256" key="2">
    <source>
        <dbReference type="ARBA" id="ARBA00022448"/>
    </source>
</evidence>
<protein>
    <submittedName>
        <fullName evidence="16">Uncharacterized protein</fullName>
    </submittedName>
</protein>
<evidence type="ECO:0000313" key="17">
    <source>
        <dbReference type="Proteomes" id="UP000250831"/>
    </source>
</evidence>
<evidence type="ECO:0000259" key="14">
    <source>
        <dbReference type="Pfam" id="PF00593"/>
    </source>
</evidence>
<evidence type="ECO:0000256" key="8">
    <source>
        <dbReference type="ARBA" id="ARBA00023065"/>
    </source>
</evidence>
<gene>
    <name evidence="16" type="ORF">DCO56_09880</name>
</gene>
<reference evidence="16 17" key="1">
    <citation type="submission" date="2018-04" db="EMBL/GenBank/DDBJ databases">
        <title>Sphingobacterium sp. M46 Genome.</title>
        <authorList>
            <person name="Cheng J."/>
            <person name="Li Y."/>
        </authorList>
    </citation>
    <scope>NUCLEOTIDE SEQUENCE [LARGE SCALE GENOMIC DNA]</scope>
    <source>
        <strain evidence="16 17">M46</strain>
    </source>
</reference>
<dbReference type="PANTHER" id="PTHR32552">
    <property type="entry name" value="FERRICHROME IRON RECEPTOR-RELATED"/>
    <property type="match status" value="1"/>
</dbReference>
<dbReference type="Gene3D" id="2.40.170.20">
    <property type="entry name" value="TonB-dependent receptor, beta-barrel domain"/>
    <property type="match status" value="1"/>
</dbReference>
<evidence type="ECO:0000256" key="4">
    <source>
        <dbReference type="ARBA" id="ARBA00022496"/>
    </source>
</evidence>
<dbReference type="InterPro" id="IPR012910">
    <property type="entry name" value="Plug_dom"/>
</dbReference>
<keyword evidence="10 12" id="KW-0472">Membrane</keyword>
<dbReference type="InterPro" id="IPR000531">
    <property type="entry name" value="Beta-barrel_TonB"/>
</dbReference>
<dbReference type="InterPro" id="IPR039426">
    <property type="entry name" value="TonB-dep_rcpt-like"/>
</dbReference>
<dbReference type="Proteomes" id="UP000250831">
    <property type="component" value="Unassembled WGS sequence"/>
</dbReference>
<evidence type="ECO:0000256" key="7">
    <source>
        <dbReference type="ARBA" id="ARBA00023004"/>
    </source>
</evidence>
<dbReference type="Gene3D" id="2.170.130.10">
    <property type="entry name" value="TonB-dependent receptor, plug domain"/>
    <property type="match status" value="1"/>
</dbReference>
<keyword evidence="4" id="KW-0410">Iron transport</keyword>
<evidence type="ECO:0000256" key="3">
    <source>
        <dbReference type="ARBA" id="ARBA00022452"/>
    </source>
</evidence>
<keyword evidence="5 12" id="KW-0812">Transmembrane</keyword>
<dbReference type="GO" id="GO:0015344">
    <property type="term" value="F:siderophore uptake transmembrane transporter activity"/>
    <property type="evidence" value="ECO:0007669"/>
    <property type="project" value="TreeGrafter"/>
</dbReference>
<keyword evidence="17" id="KW-1185">Reference proteome</keyword>
<keyword evidence="7" id="KW-0408">Iron</keyword>
<dbReference type="EMBL" id="QCXX01000002">
    <property type="protein sequence ID" value="PUV25231.1"/>
    <property type="molecule type" value="Genomic_DNA"/>
</dbReference>
<evidence type="ECO:0000256" key="6">
    <source>
        <dbReference type="ARBA" id="ARBA00022729"/>
    </source>
</evidence>
<comment type="caution">
    <text evidence="16">The sequence shown here is derived from an EMBL/GenBank/DDBJ whole genome shotgun (WGS) entry which is preliminary data.</text>
</comment>